<dbReference type="PROSITE" id="PS50915">
    <property type="entry name" value="CRYSTALLIN_BETA_GAMMA"/>
    <property type="match status" value="1"/>
</dbReference>
<gene>
    <name evidence="4" type="ORF">THIOM_002846</name>
</gene>
<dbReference type="AlphaFoldDB" id="A0A176S0E8"/>
<dbReference type="EMBL" id="LUTY01001670">
    <property type="protein sequence ID" value="OAD21388.1"/>
    <property type="molecule type" value="Genomic_DNA"/>
</dbReference>
<evidence type="ECO:0000259" key="3">
    <source>
        <dbReference type="PROSITE" id="PS50915"/>
    </source>
</evidence>
<proteinExistence type="inferred from homology"/>
<sequence length="63" mass="7132">QKGETRSYLGDEWNDKVSSVKVDAGTLTVYHDADFVGEMKDFTENTSYIGDLWNDQISSVKCH</sequence>
<dbReference type="InterPro" id="IPR011024">
    <property type="entry name" value="G_crystallin-like"/>
</dbReference>
<evidence type="ECO:0000313" key="4">
    <source>
        <dbReference type="EMBL" id="OAD21388.1"/>
    </source>
</evidence>
<dbReference type="SUPFAM" id="SSF49695">
    <property type="entry name" value="gamma-Crystallin-like"/>
    <property type="match status" value="1"/>
</dbReference>
<feature type="domain" description="Beta/gamma crystallin 'Greek key'" evidence="3">
    <location>
        <begin position="25"/>
        <end position="63"/>
    </location>
</feature>
<keyword evidence="5" id="KW-1185">Reference proteome</keyword>
<evidence type="ECO:0000256" key="2">
    <source>
        <dbReference type="ARBA" id="ARBA00022737"/>
    </source>
</evidence>
<name>A0A176S0E8_9GAMM</name>
<dbReference type="Proteomes" id="UP000076962">
    <property type="component" value="Unassembled WGS sequence"/>
</dbReference>
<reference evidence="4 5" key="1">
    <citation type="submission" date="2016-05" db="EMBL/GenBank/DDBJ databases">
        <title>Single-cell genome of chain-forming Candidatus Thiomargarita nelsonii and comparison to other large sulfur-oxidizing bacteria.</title>
        <authorList>
            <person name="Winkel M."/>
            <person name="Salman V."/>
            <person name="Woyke T."/>
            <person name="Schulz-Vogt H."/>
            <person name="Richter M."/>
            <person name="Flood B."/>
            <person name="Bailey J."/>
            <person name="Amann R."/>
            <person name="Mussmann M."/>
        </authorList>
    </citation>
    <scope>NUCLEOTIDE SEQUENCE [LARGE SCALE GENOMIC DNA]</scope>
    <source>
        <strain evidence="4 5">THI036</strain>
    </source>
</reference>
<organism evidence="4 5">
    <name type="scientific">Candidatus Thiomargarita nelsonii</name>
    <dbReference type="NCBI Taxonomy" id="1003181"/>
    <lineage>
        <taxon>Bacteria</taxon>
        <taxon>Pseudomonadati</taxon>
        <taxon>Pseudomonadota</taxon>
        <taxon>Gammaproteobacteria</taxon>
        <taxon>Thiotrichales</taxon>
        <taxon>Thiotrichaceae</taxon>
        <taxon>Thiomargarita</taxon>
    </lineage>
</organism>
<comment type="similarity">
    <text evidence="1">Belongs to the beta/gamma-crystallin family.</text>
</comment>
<comment type="caution">
    <text evidence="4">The sequence shown here is derived from an EMBL/GenBank/DDBJ whole genome shotgun (WGS) entry which is preliminary data.</text>
</comment>
<protein>
    <submittedName>
        <fullName evidence="4">Beta and gamma crystallin domain protein</fullName>
    </submittedName>
</protein>
<accession>A0A176S0E8</accession>
<feature type="non-terminal residue" evidence="4">
    <location>
        <position position="1"/>
    </location>
</feature>
<dbReference type="InterPro" id="IPR001064">
    <property type="entry name" value="Beta/gamma_crystallin"/>
</dbReference>
<keyword evidence="2" id="KW-0677">Repeat</keyword>
<evidence type="ECO:0000313" key="5">
    <source>
        <dbReference type="Proteomes" id="UP000076962"/>
    </source>
</evidence>
<evidence type="ECO:0000256" key="1">
    <source>
        <dbReference type="ARBA" id="ARBA00009646"/>
    </source>
</evidence>
<dbReference type="Gene3D" id="2.60.20.10">
    <property type="entry name" value="Crystallins"/>
    <property type="match status" value="1"/>
</dbReference>